<dbReference type="InterPro" id="IPR021265">
    <property type="entry name" value="DUF2842"/>
</dbReference>
<dbReference type="AlphaFoldDB" id="A0AA86GPC6"/>
<keyword evidence="1" id="KW-0812">Transmembrane</keyword>
<evidence type="ECO:0000313" key="3">
    <source>
        <dbReference type="Proteomes" id="UP000058599"/>
    </source>
</evidence>
<feature type="transmembrane region" description="Helical" evidence="1">
    <location>
        <begin position="44"/>
        <end position="65"/>
    </location>
</feature>
<proteinExistence type="predicted"/>
<dbReference type="Proteomes" id="UP000058599">
    <property type="component" value="Chromosome"/>
</dbReference>
<protein>
    <submittedName>
        <fullName evidence="2">Membrane protein</fullName>
    </submittedName>
</protein>
<keyword evidence="1" id="KW-0472">Membrane</keyword>
<organism evidence="2 3">
    <name type="scientific">Sphingopyxis granuli</name>
    <dbReference type="NCBI Taxonomy" id="267128"/>
    <lineage>
        <taxon>Bacteria</taxon>
        <taxon>Pseudomonadati</taxon>
        <taxon>Pseudomonadota</taxon>
        <taxon>Alphaproteobacteria</taxon>
        <taxon>Sphingomonadales</taxon>
        <taxon>Sphingomonadaceae</taxon>
        <taxon>Sphingopyxis</taxon>
    </lineage>
</organism>
<keyword evidence="1" id="KW-1133">Transmembrane helix</keyword>
<keyword evidence="3" id="KW-1185">Reference proteome</keyword>
<feature type="transmembrane region" description="Helical" evidence="1">
    <location>
        <begin position="17"/>
        <end position="38"/>
    </location>
</feature>
<dbReference type="RefSeq" id="WP_067183515.1">
    <property type="nucleotide sequence ID" value="NZ_CP012199.1"/>
</dbReference>
<evidence type="ECO:0000256" key="1">
    <source>
        <dbReference type="SAM" id="Phobius"/>
    </source>
</evidence>
<dbReference type="KEGG" id="sgi:SGRAN_2152"/>
<name>A0AA86GPC6_9SPHN</name>
<sequence>MTAAPDPQPSWRKPAGIALILLLIAAWATIVVALSPWIGTWPVLVQGLFYLVAGIVWVLPLKPLLRWMELGRWRG</sequence>
<evidence type="ECO:0000313" key="2">
    <source>
        <dbReference type="EMBL" id="AMG74523.1"/>
    </source>
</evidence>
<gene>
    <name evidence="2" type="ORF">SGRAN_2152</name>
</gene>
<dbReference type="Pfam" id="PF11003">
    <property type="entry name" value="DUF2842"/>
    <property type="match status" value="1"/>
</dbReference>
<dbReference type="EMBL" id="CP012199">
    <property type="protein sequence ID" value="AMG74523.1"/>
    <property type="molecule type" value="Genomic_DNA"/>
</dbReference>
<reference evidence="2 3" key="1">
    <citation type="journal article" date="2016" name="BMC Genomics">
        <title>Genomic analysis of the nitrate-respiring Sphingopyxis granuli (formerly Sphingomonas macrogoltabida) strain TFA.</title>
        <authorList>
            <person name="Garcia-Romero I."/>
            <person name="Perez-Pulido A.J."/>
            <person name="Gonzalez-Flores Y.E."/>
            <person name="Reyes-Ramirez F."/>
            <person name="Santero E."/>
            <person name="Floriano B."/>
        </authorList>
    </citation>
    <scope>NUCLEOTIDE SEQUENCE [LARGE SCALE GENOMIC DNA]</scope>
    <source>
        <strain evidence="2 3">TFA</strain>
    </source>
</reference>
<accession>A0AA86GPC6</accession>